<feature type="compositionally biased region" description="Pro residues" evidence="4">
    <location>
        <begin position="19"/>
        <end position="30"/>
    </location>
</feature>
<dbReference type="InterPro" id="IPR007327">
    <property type="entry name" value="TPD52"/>
</dbReference>
<accession>A0A158QGT9</accession>
<evidence type="ECO:0000256" key="3">
    <source>
        <dbReference type="SAM" id="Coils"/>
    </source>
</evidence>
<feature type="compositionally biased region" description="Pro residues" evidence="4">
    <location>
        <begin position="149"/>
        <end position="162"/>
    </location>
</feature>
<keyword evidence="2 3" id="KW-0175">Coiled coil</keyword>
<dbReference type="EMBL" id="UZAE01000250">
    <property type="protein sequence ID" value="VDN96648.1"/>
    <property type="molecule type" value="Genomic_DNA"/>
</dbReference>
<evidence type="ECO:0000313" key="6">
    <source>
        <dbReference type="Proteomes" id="UP000278807"/>
    </source>
</evidence>
<proteinExistence type="inferred from homology"/>
<reference evidence="5 6" key="2">
    <citation type="submission" date="2018-11" db="EMBL/GenBank/DDBJ databases">
        <authorList>
            <consortium name="Pathogen Informatics"/>
        </authorList>
    </citation>
    <scope>NUCLEOTIDE SEQUENCE [LARGE SCALE GENOMIC DNA]</scope>
</reference>
<feature type="region of interest" description="Disordered" evidence="4">
    <location>
        <begin position="1"/>
        <end position="31"/>
    </location>
</feature>
<sequence length="162" mass="17727">MSAVYPNENEKVGIYPTLPTAPPMPPPYTPVDPAITVPTRAEMEDELRKVEDEIATLRAVLASKQERVAQLKRDLGVYGLDVVKDDIRRTAHSVAQSKAFTTVKSAVTKQWNNVTQTNAYKTVNSNVSNFVKSVKSSMNGNNSATSPPYSQPQAPPYYGPST</sequence>
<dbReference type="PANTHER" id="PTHR19307:SF14">
    <property type="entry name" value="TUMOR PROTEIN D52"/>
    <property type="match status" value="1"/>
</dbReference>
<dbReference type="PANTHER" id="PTHR19307">
    <property type="entry name" value="TUMOR PROTEIN D52"/>
    <property type="match status" value="1"/>
</dbReference>
<keyword evidence="6" id="KW-1185">Reference proteome</keyword>
<evidence type="ECO:0000256" key="2">
    <source>
        <dbReference type="ARBA" id="ARBA00023054"/>
    </source>
</evidence>
<dbReference type="AlphaFoldDB" id="A0A158QGT9"/>
<gene>
    <name evidence="5" type="ORF">HNAJ_LOCUS789</name>
</gene>
<comment type="similarity">
    <text evidence="1">Belongs to the TPD52 family.</text>
</comment>
<evidence type="ECO:0000256" key="4">
    <source>
        <dbReference type="SAM" id="MobiDB-lite"/>
    </source>
</evidence>
<dbReference type="WBParaSite" id="HNAJ_0000078901-mRNA-1">
    <property type="protein sequence ID" value="HNAJ_0000078901-mRNA-1"/>
    <property type="gene ID" value="HNAJ_0000078901"/>
</dbReference>
<evidence type="ECO:0000256" key="1">
    <source>
        <dbReference type="ARBA" id="ARBA00005702"/>
    </source>
</evidence>
<dbReference type="GO" id="GO:0005737">
    <property type="term" value="C:cytoplasm"/>
    <property type="evidence" value="ECO:0007669"/>
    <property type="project" value="TreeGrafter"/>
</dbReference>
<name>A0A158QGT9_RODNA</name>
<organism evidence="7">
    <name type="scientific">Rodentolepis nana</name>
    <name type="common">Dwarf tapeworm</name>
    <name type="synonym">Hymenolepis nana</name>
    <dbReference type="NCBI Taxonomy" id="102285"/>
    <lineage>
        <taxon>Eukaryota</taxon>
        <taxon>Metazoa</taxon>
        <taxon>Spiralia</taxon>
        <taxon>Lophotrochozoa</taxon>
        <taxon>Platyhelminthes</taxon>
        <taxon>Cestoda</taxon>
        <taxon>Eucestoda</taxon>
        <taxon>Cyclophyllidea</taxon>
        <taxon>Hymenolepididae</taxon>
        <taxon>Rodentolepis</taxon>
    </lineage>
</organism>
<dbReference type="Pfam" id="PF04201">
    <property type="entry name" value="TPD52"/>
    <property type="match status" value="1"/>
</dbReference>
<reference evidence="7" key="1">
    <citation type="submission" date="2016-04" db="UniProtKB">
        <authorList>
            <consortium name="WormBaseParasite"/>
        </authorList>
    </citation>
    <scope>IDENTIFICATION</scope>
</reference>
<protein>
    <submittedName>
        <fullName evidence="7">Tumor protein D52</fullName>
    </submittedName>
</protein>
<feature type="region of interest" description="Disordered" evidence="4">
    <location>
        <begin position="134"/>
        <end position="162"/>
    </location>
</feature>
<dbReference type="STRING" id="102285.A0A158QGT9"/>
<dbReference type="Proteomes" id="UP000278807">
    <property type="component" value="Unassembled WGS sequence"/>
</dbReference>
<dbReference type="OrthoDB" id="10000687at2759"/>
<evidence type="ECO:0000313" key="7">
    <source>
        <dbReference type="WBParaSite" id="HNAJ_0000078901-mRNA-1"/>
    </source>
</evidence>
<feature type="coiled-coil region" evidence="3">
    <location>
        <begin position="40"/>
        <end position="74"/>
    </location>
</feature>
<evidence type="ECO:0000313" key="5">
    <source>
        <dbReference type="EMBL" id="VDN96648.1"/>
    </source>
</evidence>